<evidence type="ECO:0000256" key="1">
    <source>
        <dbReference type="SAM" id="MobiDB-lite"/>
    </source>
</evidence>
<dbReference type="Proteomes" id="UP001287356">
    <property type="component" value="Unassembled WGS sequence"/>
</dbReference>
<comment type="caution">
    <text evidence="2">The sequence shown here is derived from an EMBL/GenBank/DDBJ whole genome shotgun (WGS) entry which is preliminary data.</text>
</comment>
<dbReference type="AlphaFoldDB" id="A0AAE0JWE1"/>
<evidence type="ECO:0000313" key="3">
    <source>
        <dbReference type="Proteomes" id="UP001287356"/>
    </source>
</evidence>
<organism evidence="2 3">
    <name type="scientific">Lasiosphaeria ovina</name>
    <dbReference type="NCBI Taxonomy" id="92902"/>
    <lineage>
        <taxon>Eukaryota</taxon>
        <taxon>Fungi</taxon>
        <taxon>Dikarya</taxon>
        <taxon>Ascomycota</taxon>
        <taxon>Pezizomycotina</taxon>
        <taxon>Sordariomycetes</taxon>
        <taxon>Sordariomycetidae</taxon>
        <taxon>Sordariales</taxon>
        <taxon>Lasiosphaeriaceae</taxon>
        <taxon>Lasiosphaeria</taxon>
    </lineage>
</organism>
<name>A0AAE0JWE1_9PEZI</name>
<protein>
    <submittedName>
        <fullName evidence="2">Uncharacterized protein</fullName>
    </submittedName>
</protein>
<gene>
    <name evidence="2" type="ORF">B0T24DRAFT_430505</name>
</gene>
<sequence length="209" mass="22609">MVKLTPCGTRKPDTVEARPPPAAGQMNESRAQLKARPVLVGQAFLQLRGGDETWNRNHGRELHPRFGVRCGGGEQLRRCDDFKVGEIITPPFHSGGQYHVGMGGLRIPTRFPSSLVAASNVSKLSCSVHGDRLLEVRAGKQTASLLHRVTFSFNARVLPAPSVIARLTLQAGRLNEDRQCRNGSILISAAGGPFAARLLWDDDVGSSPI</sequence>
<dbReference type="EMBL" id="JAULSN010000009">
    <property type="protein sequence ID" value="KAK3365272.1"/>
    <property type="molecule type" value="Genomic_DNA"/>
</dbReference>
<reference evidence="2" key="2">
    <citation type="submission" date="2023-06" db="EMBL/GenBank/DDBJ databases">
        <authorList>
            <consortium name="Lawrence Berkeley National Laboratory"/>
            <person name="Haridas S."/>
            <person name="Hensen N."/>
            <person name="Bonometti L."/>
            <person name="Westerberg I."/>
            <person name="Brannstrom I.O."/>
            <person name="Guillou S."/>
            <person name="Cros-Aarteil S."/>
            <person name="Calhoun S."/>
            <person name="Kuo A."/>
            <person name="Mondo S."/>
            <person name="Pangilinan J."/>
            <person name="Riley R."/>
            <person name="Labutti K."/>
            <person name="Andreopoulos B."/>
            <person name="Lipzen A."/>
            <person name="Chen C."/>
            <person name="Yanf M."/>
            <person name="Daum C."/>
            <person name="Ng V."/>
            <person name="Clum A."/>
            <person name="Steindorff A."/>
            <person name="Ohm R."/>
            <person name="Martin F."/>
            <person name="Silar P."/>
            <person name="Natvig D."/>
            <person name="Lalanne C."/>
            <person name="Gautier V."/>
            <person name="Ament-Velasquez S.L."/>
            <person name="Kruys A."/>
            <person name="Hutchinson M.I."/>
            <person name="Powell A.J."/>
            <person name="Barry K."/>
            <person name="Miller A.N."/>
            <person name="Grigoriev I.V."/>
            <person name="Debuchy R."/>
            <person name="Gladieux P."/>
            <person name="Thoren M.H."/>
            <person name="Johannesson H."/>
        </authorList>
    </citation>
    <scope>NUCLEOTIDE SEQUENCE</scope>
    <source>
        <strain evidence="2">CBS 958.72</strain>
    </source>
</reference>
<reference evidence="2" key="1">
    <citation type="journal article" date="2023" name="Mol. Phylogenet. Evol.">
        <title>Genome-scale phylogeny and comparative genomics of the fungal order Sordariales.</title>
        <authorList>
            <person name="Hensen N."/>
            <person name="Bonometti L."/>
            <person name="Westerberg I."/>
            <person name="Brannstrom I.O."/>
            <person name="Guillou S."/>
            <person name="Cros-Aarteil S."/>
            <person name="Calhoun S."/>
            <person name="Haridas S."/>
            <person name="Kuo A."/>
            <person name="Mondo S."/>
            <person name="Pangilinan J."/>
            <person name="Riley R."/>
            <person name="LaButti K."/>
            <person name="Andreopoulos B."/>
            <person name="Lipzen A."/>
            <person name="Chen C."/>
            <person name="Yan M."/>
            <person name="Daum C."/>
            <person name="Ng V."/>
            <person name="Clum A."/>
            <person name="Steindorff A."/>
            <person name="Ohm R.A."/>
            <person name="Martin F."/>
            <person name="Silar P."/>
            <person name="Natvig D.O."/>
            <person name="Lalanne C."/>
            <person name="Gautier V."/>
            <person name="Ament-Velasquez S.L."/>
            <person name="Kruys A."/>
            <person name="Hutchinson M.I."/>
            <person name="Powell A.J."/>
            <person name="Barry K."/>
            <person name="Miller A.N."/>
            <person name="Grigoriev I.V."/>
            <person name="Debuchy R."/>
            <person name="Gladieux P."/>
            <person name="Hiltunen Thoren M."/>
            <person name="Johannesson H."/>
        </authorList>
    </citation>
    <scope>NUCLEOTIDE SEQUENCE</scope>
    <source>
        <strain evidence="2">CBS 958.72</strain>
    </source>
</reference>
<keyword evidence="3" id="KW-1185">Reference proteome</keyword>
<feature type="region of interest" description="Disordered" evidence="1">
    <location>
        <begin position="1"/>
        <end position="30"/>
    </location>
</feature>
<accession>A0AAE0JWE1</accession>
<evidence type="ECO:0000313" key="2">
    <source>
        <dbReference type="EMBL" id="KAK3365272.1"/>
    </source>
</evidence>
<proteinExistence type="predicted"/>